<dbReference type="PROSITE" id="PS50005">
    <property type="entry name" value="TPR"/>
    <property type="match status" value="3"/>
</dbReference>
<dbReference type="PANTHER" id="PTHR44809">
    <property type="match status" value="1"/>
</dbReference>
<accession>A0ABX5K9U2</accession>
<dbReference type="InterPro" id="IPR019734">
    <property type="entry name" value="TPR_rpt"/>
</dbReference>
<reference evidence="2 3" key="1">
    <citation type="submission" date="2018-05" db="EMBL/GenBank/DDBJ databases">
        <title>Genomic Encyclopedia of Type Strains, Phase IV (KMG-V): Genome sequencing to study the core and pangenomes of soil and plant-associated prokaryotes.</title>
        <authorList>
            <person name="Whitman W."/>
        </authorList>
    </citation>
    <scope>NUCLEOTIDE SEQUENCE [LARGE SCALE GENOMIC DNA]</scope>
    <source>
        <strain evidence="2 3">SCZa-39</strain>
    </source>
</reference>
<feature type="repeat" description="TPR" evidence="1">
    <location>
        <begin position="199"/>
        <end position="232"/>
    </location>
</feature>
<dbReference type="Proteomes" id="UP000245712">
    <property type="component" value="Unassembled WGS sequence"/>
</dbReference>
<feature type="repeat" description="TPR" evidence="1">
    <location>
        <begin position="63"/>
        <end position="96"/>
    </location>
</feature>
<protein>
    <submittedName>
        <fullName evidence="2">Tetratricopeptide repeat protein</fullName>
    </submittedName>
</protein>
<comment type="caution">
    <text evidence="2">The sequence shown here is derived from an EMBL/GenBank/DDBJ whole genome shotgun (WGS) entry which is preliminary data.</text>
</comment>
<dbReference type="RefSeq" id="WP_116614295.1">
    <property type="nucleotide sequence ID" value="NZ_QEOB01000028.1"/>
</dbReference>
<gene>
    <name evidence="2" type="ORF">C7402_12852</name>
</gene>
<dbReference type="Gene3D" id="1.25.40.10">
    <property type="entry name" value="Tetratricopeptide repeat domain"/>
    <property type="match status" value="2"/>
</dbReference>
<keyword evidence="1" id="KW-0802">TPR repeat</keyword>
<evidence type="ECO:0000313" key="3">
    <source>
        <dbReference type="Proteomes" id="UP000245712"/>
    </source>
</evidence>
<dbReference type="InterPro" id="IPR052943">
    <property type="entry name" value="TMTC_O-mannosyl-trnsfr"/>
</dbReference>
<dbReference type="SUPFAM" id="SSF48452">
    <property type="entry name" value="TPR-like"/>
    <property type="match status" value="1"/>
</dbReference>
<name>A0ABX5K9U2_9BURK</name>
<feature type="repeat" description="TPR" evidence="1">
    <location>
        <begin position="97"/>
        <end position="130"/>
    </location>
</feature>
<keyword evidence="3" id="KW-1185">Reference proteome</keyword>
<dbReference type="PROSITE" id="PS50293">
    <property type="entry name" value="TPR_REGION"/>
    <property type="match status" value="1"/>
</dbReference>
<dbReference type="Pfam" id="PF13432">
    <property type="entry name" value="TPR_16"/>
    <property type="match status" value="1"/>
</dbReference>
<sequence>MTPTPDSARPADDAWRDALAAHAEGRHDAALEALLRVLDAQPANAKALELAARTLAGDTEALADAHHHLAAWLYRRGRFAAAGHAYRRVLSIRPDDVSALSSLALTLMREARTDEAEATLARALALDPHDVGALLNQGVLMWRLGRLAAAEAAYRTLLDRWQDHVAAWNNLGLLYKDMNRLPDSEAACRRALAFDDGIAEVHNNLGNALWQLGRVEASIEAYRRALALRPDYAAARANLALPLLCLGAYEEAWPLYEARTNPRSARAAWLARRCRIRNGGANRSRASRSWSGPSRAWATACNSAATCRCSRHWARRR</sequence>
<dbReference type="Pfam" id="PF00515">
    <property type="entry name" value="TPR_1"/>
    <property type="match status" value="1"/>
</dbReference>
<evidence type="ECO:0000313" key="2">
    <source>
        <dbReference type="EMBL" id="PVX71629.1"/>
    </source>
</evidence>
<dbReference type="PANTHER" id="PTHR44809:SF1">
    <property type="entry name" value="PROTEIN O-MANNOSYL-TRANSFERASE TMTC1"/>
    <property type="match status" value="1"/>
</dbReference>
<dbReference type="Pfam" id="PF14559">
    <property type="entry name" value="TPR_19"/>
    <property type="match status" value="1"/>
</dbReference>
<dbReference type="EMBL" id="QEOB01000028">
    <property type="protein sequence ID" value="PVX71629.1"/>
    <property type="molecule type" value="Genomic_DNA"/>
</dbReference>
<organism evidence="2 3">
    <name type="scientific">Paraburkholderia unamae</name>
    <dbReference type="NCBI Taxonomy" id="219649"/>
    <lineage>
        <taxon>Bacteria</taxon>
        <taxon>Pseudomonadati</taxon>
        <taxon>Pseudomonadota</taxon>
        <taxon>Betaproteobacteria</taxon>
        <taxon>Burkholderiales</taxon>
        <taxon>Burkholderiaceae</taxon>
        <taxon>Paraburkholderia</taxon>
    </lineage>
</organism>
<dbReference type="InterPro" id="IPR011990">
    <property type="entry name" value="TPR-like_helical_dom_sf"/>
</dbReference>
<proteinExistence type="predicted"/>
<dbReference type="SMART" id="SM00028">
    <property type="entry name" value="TPR"/>
    <property type="match status" value="6"/>
</dbReference>
<evidence type="ECO:0000256" key="1">
    <source>
        <dbReference type="PROSITE-ProRule" id="PRU00339"/>
    </source>
</evidence>